<dbReference type="EMBL" id="JAEPRD010000309">
    <property type="protein sequence ID" value="KAG2192219.1"/>
    <property type="molecule type" value="Genomic_DNA"/>
</dbReference>
<sequence>MKDDELRKAKFCARGEEIVTNLQHKYQHLDFSLKSYFVVAQISSKHIQLSLHQVVKLASPGEDPASIIIQDEMVHIDDVYDSLCKSIMTSIQFNCQVDYCTTHKNGEDTQYDFQSFEIYSNIYRNLKPYVVELLEKNESNLDMGSKIQLNINTKCDCSMYIFLRDIIEVGLTSVIERNDTKTFALRESIFQLLMPLISGEKPYMFERYVTGTLCQVSSETYGMQIGLDGYPPFIRINSDGNITNTIAEDGSYLLIVMIFFFLCTDRNRFYFDKHIDLDILQLDSSTSTALEKYTLLHSATPGVIYNRNFVIEYDQISNSLSIKVTREILANTDDYIDKKYSETENLTDALTLAYF</sequence>
<gene>
    <name evidence="1" type="ORF">INT47_006587</name>
</gene>
<evidence type="ECO:0000313" key="1">
    <source>
        <dbReference type="EMBL" id="KAG2192219.1"/>
    </source>
</evidence>
<protein>
    <submittedName>
        <fullName evidence="1">Uncharacterized protein</fullName>
    </submittedName>
</protein>
<evidence type="ECO:0000313" key="2">
    <source>
        <dbReference type="Proteomes" id="UP000603453"/>
    </source>
</evidence>
<name>A0A8H7UVF8_9FUNG</name>
<proteinExistence type="predicted"/>
<dbReference type="Proteomes" id="UP000603453">
    <property type="component" value="Unassembled WGS sequence"/>
</dbReference>
<reference evidence="1" key="1">
    <citation type="submission" date="2020-12" db="EMBL/GenBank/DDBJ databases">
        <title>Metabolic potential, ecology and presence of endohyphal bacteria is reflected in genomic diversity of Mucoromycotina.</title>
        <authorList>
            <person name="Muszewska A."/>
            <person name="Okrasinska A."/>
            <person name="Steczkiewicz K."/>
            <person name="Drgas O."/>
            <person name="Orlowska M."/>
            <person name="Perlinska-Lenart U."/>
            <person name="Aleksandrzak-Piekarczyk T."/>
            <person name="Szatraj K."/>
            <person name="Zielenkiewicz U."/>
            <person name="Pilsyk S."/>
            <person name="Malc E."/>
            <person name="Mieczkowski P."/>
            <person name="Kruszewska J.S."/>
            <person name="Biernat P."/>
            <person name="Pawlowska J."/>
        </authorList>
    </citation>
    <scope>NUCLEOTIDE SEQUENCE</scope>
    <source>
        <strain evidence="1">WA0000017839</strain>
    </source>
</reference>
<comment type="caution">
    <text evidence="1">The sequence shown here is derived from an EMBL/GenBank/DDBJ whole genome shotgun (WGS) entry which is preliminary data.</text>
</comment>
<dbReference type="AlphaFoldDB" id="A0A8H7UVF8"/>
<keyword evidence="2" id="KW-1185">Reference proteome</keyword>
<accession>A0A8H7UVF8</accession>
<organism evidence="1 2">
    <name type="scientific">Mucor saturninus</name>
    <dbReference type="NCBI Taxonomy" id="64648"/>
    <lineage>
        <taxon>Eukaryota</taxon>
        <taxon>Fungi</taxon>
        <taxon>Fungi incertae sedis</taxon>
        <taxon>Mucoromycota</taxon>
        <taxon>Mucoromycotina</taxon>
        <taxon>Mucoromycetes</taxon>
        <taxon>Mucorales</taxon>
        <taxon>Mucorineae</taxon>
        <taxon>Mucoraceae</taxon>
        <taxon>Mucor</taxon>
    </lineage>
</organism>